<dbReference type="SUPFAM" id="SSF55486">
    <property type="entry name" value="Metalloproteases ('zincins'), catalytic domain"/>
    <property type="match status" value="1"/>
</dbReference>
<feature type="domain" description="Peptidase M12B" evidence="3">
    <location>
        <begin position="23"/>
        <end position="242"/>
    </location>
</feature>
<dbReference type="AlphaFoldDB" id="A0AAV2IB95"/>
<dbReference type="InterPro" id="IPR001590">
    <property type="entry name" value="Peptidase_M12B"/>
</dbReference>
<accession>A0AAV2IB95</accession>
<keyword evidence="2" id="KW-0732">Signal</keyword>
<name>A0AAV2IB95_LYMST</name>
<dbReference type="InterPro" id="IPR024079">
    <property type="entry name" value="MetalloPept_cat_dom_sf"/>
</dbReference>
<dbReference type="GO" id="GO:0004222">
    <property type="term" value="F:metalloendopeptidase activity"/>
    <property type="evidence" value="ECO:0007669"/>
    <property type="project" value="InterPro"/>
</dbReference>
<dbReference type="Proteomes" id="UP001497497">
    <property type="component" value="Unassembled WGS sequence"/>
</dbReference>
<gene>
    <name evidence="4" type="ORF">GSLYS_00017047001</name>
</gene>
<comment type="caution">
    <text evidence="1">Lacks conserved residue(s) required for the propagation of feature annotation.</text>
</comment>
<dbReference type="EMBL" id="CAXITT010000553">
    <property type="protein sequence ID" value="CAL1543513.1"/>
    <property type="molecule type" value="Genomic_DNA"/>
</dbReference>
<protein>
    <recommendedName>
        <fullName evidence="3">Peptidase M12B domain-containing protein</fullName>
    </recommendedName>
</protein>
<organism evidence="4 5">
    <name type="scientific">Lymnaea stagnalis</name>
    <name type="common">Great pond snail</name>
    <name type="synonym">Helix stagnalis</name>
    <dbReference type="NCBI Taxonomy" id="6523"/>
    <lineage>
        <taxon>Eukaryota</taxon>
        <taxon>Metazoa</taxon>
        <taxon>Spiralia</taxon>
        <taxon>Lophotrochozoa</taxon>
        <taxon>Mollusca</taxon>
        <taxon>Gastropoda</taxon>
        <taxon>Heterobranchia</taxon>
        <taxon>Euthyneura</taxon>
        <taxon>Panpulmonata</taxon>
        <taxon>Hygrophila</taxon>
        <taxon>Lymnaeoidea</taxon>
        <taxon>Lymnaeidae</taxon>
        <taxon>Lymnaea</taxon>
    </lineage>
</organism>
<evidence type="ECO:0000313" key="4">
    <source>
        <dbReference type="EMBL" id="CAL1543513.1"/>
    </source>
</evidence>
<feature type="chain" id="PRO_5043808139" description="Peptidase M12B domain-containing protein" evidence="2">
    <location>
        <begin position="21"/>
        <end position="477"/>
    </location>
</feature>
<sequence length="477" mass="52243">MKTIFALLGVALLHFTQCQAQTHELELYVVADSALVLNQVKLDTSSDTYNVKYQRAQQNVRADINYVLNQADSMLAGLTGVTVGIKLRKLDILTTNVITLFLPGTNYVVDSAVAKVQFQNWLSQQNSYALLGYDLAILYTGFDLYGSGGLLETSNTNFASVCDRIRSLAIIEFQPTYRDVYATAHSIGFVLGANNDGAASSNVMASLNTPTDINRWSYSTCSATSIKDYLRLLPVNCLLSSSSQSTKPSFSVTSYTGNILKPDVICQRALNDTRTYMCKSLPATYNNLPPRGNAVCSQIYCRVPNTMTCTSVFTSDGMVCDRSKRCSKGQCVVDRTTETQNVNPNCVWGDQKTLEFPTLNFYGTCPTFISAYKAFNCYSSPINESCCATCKSYNTGRVGCEYGDKSVDCVKYTKASVCPTYGSNLCCGYCAGYVGKRSTNEGSFPVPALNATQPDKNVAEITETIPYADGHHIPQRR</sequence>
<comment type="caution">
    <text evidence="4">The sequence shown here is derived from an EMBL/GenBank/DDBJ whole genome shotgun (WGS) entry which is preliminary data.</text>
</comment>
<evidence type="ECO:0000256" key="1">
    <source>
        <dbReference type="PROSITE-ProRule" id="PRU00276"/>
    </source>
</evidence>
<evidence type="ECO:0000259" key="3">
    <source>
        <dbReference type="PROSITE" id="PS50215"/>
    </source>
</evidence>
<dbReference type="Gene3D" id="3.40.390.10">
    <property type="entry name" value="Collagenase (Catalytic Domain)"/>
    <property type="match status" value="1"/>
</dbReference>
<evidence type="ECO:0000313" key="5">
    <source>
        <dbReference type="Proteomes" id="UP001497497"/>
    </source>
</evidence>
<evidence type="ECO:0000256" key="2">
    <source>
        <dbReference type="SAM" id="SignalP"/>
    </source>
</evidence>
<proteinExistence type="predicted"/>
<reference evidence="4 5" key="1">
    <citation type="submission" date="2024-04" db="EMBL/GenBank/DDBJ databases">
        <authorList>
            <consortium name="Genoscope - CEA"/>
            <person name="William W."/>
        </authorList>
    </citation>
    <scope>NUCLEOTIDE SEQUENCE [LARGE SCALE GENOMIC DNA]</scope>
</reference>
<dbReference type="GO" id="GO:0006508">
    <property type="term" value="P:proteolysis"/>
    <property type="evidence" value="ECO:0007669"/>
    <property type="project" value="InterPro"/>
</dbReference>
<dbReference type="Gene3D" id="3.40.1620.60">
    <property type="match status" value="1"/>
</dbReference>
<keyword evidence="5" id="KW-1185">Reference proteome</keyword>
<feature type="signal peptide" evidence="2">
    <location>
        <begin position="1"/>
        <end position="20"/>
    </location>
</feature>
<dbReference type="PROSITE" id="PS50215">
    <property type="entry name" value="ADAM_MEPRO"/>
    <property type="match status" value="1"/>
</dbReference>